<evidence type="ECO:0000256" key="2">
    <source>
        <dbReference type="ARBA" id="ARBA00035104"/>
    </source>
</evidence>
<dbReference type="GO" id="GO:0003735">
    <property type="term" value="F:structural constituent of ribosome"/>
    <property type="evidence" value="ECO:0007669"/>
    <property type="project" value="InterPro"/>
</dbReference>
<dbReference type="Proteomes" id="UP000824128">
    <property type="component" value="Unassembled WGS sequence"/>
</dbReference>
<proteinExistence type="inferred from homology"/>
<dbReference type="SUPFAM" id="SSF54995">
    <property type="entry name" value="Ribosomal protein S6"/>
    <property type="match status" value="1"/>
</dbReference>
<dbReference type="PANTHER" id="PTHR21011:SF1">
    <property type="entry name" value="SMALL RIBOSOMAL SUBUNIT PROTEIN BS6M"/>
    <property type="match status" value="1"/>
</dbReference>
<dbReference type="InterPro" id="IPR020814">
    <property type="entry name" value="Ribosomal_S6_plastid/chlpt"/>
</dbReference>
<evidence type="ECO:0000313" key="5">
    <source>
        <dbReference type="EMBL" id="HIU93658.1"/>
    </source>
</evidence>
<comment type="similarity">
    <text evidence="1 4">Belongs to the bacterial ribosomal protein bS6 family.</text>
</comment>
<keyword evidence="4" id="KW-0699">rRNA-binding</keyword>
<dbReference type="Pfam" id="PF01250">
    <property type="entry name" value="Ribosomal_S6"/>
    <property type="match status" value="1"/>
</dbReference>
<gene>
    <name evidence="4" type="primary">rpsF</name>
    <name evidence="5" type="ORF">IAD24_00725</name>
</gene>
<dbReference type="GO" id="GO:1990904">
    <property type="term" value="C:ribonucleoprotein complex"/>
    <property type="evidence" value="ECO:0007669"/>
    <property type="project" value="UniProtKB-KW"/>
</dbReference>
<dbReference type="GO" id="GO:0070181">
    <property type="term" value="F:small ribosomal subunit rRNA binding"/>
    <property type="evidence" value="ECO:0007669"/>
    <property type="project" value="TreeGrafter"/>
</dbReference>
<dbReference type="InterPro" id="IPR000529">
    <property type="entry name" value="Ribosomal_bS6"/>
</dbReference>
<dbReference type="GO" id="GO:0005737">
    <property type="term" value="C:cytoplasm"/>
    <property type="evidence" value="ECO:0007669"/>
    <property type="project" value="UniProtKB-ARBA"/>
</dbReference>
<dbReference type="AlphaFoldDB" id="A0A9D1N1V5"/>
<dbReference type="PANTHER" id="PTHR21011">
    <property type="entry name" value="MITOCHONDRIAL 28S RIBOSOMAL PROTEIN S6"/>
    <property type="match status" value="1"/>
</dbReference>
<dbReference type="Gene3D" id="3.30.70.60">
    <property type="match status" value="1"/>
</dbReference>
<evidence type="ECO:0000256" key="3">
    <source>
        <dbReference type="ARBA" id="ARBA00035294"/>
    </source>
</evidence>
<protein>
    <recommendedName>
        <fullName evidence="3 4">Small ribosomal subunit protein bS6</fullName>
    </recommendedName>
</protein>
<accession>A0A9D1N1V5</accession>
<name>A0A9D1N1V5_9FIRM</name>
<comment type="caution">
    <text evidence="5">The sequence shown here is derived from an EMBL/GenBank/DDBJ whole genome shotgun (WGS) entry which is preliminary data.</text>
</comment>
<keyword evidence="4" id="KW-0687">Ribonucleoprotein</keyword>
<reference evidence="5" key="2">
    <citation type="journal article" date="2021" name="PeerJ">
        <title>Extensive microbial diversity within the chicken gut microbiome revealed by metagenomics and culture.</title>
        <authorList>
            <person name="Gilroy R."/>
            <person name="Ravi A."/>
            <person name="Getino M."/>
            <person name="Pursley I."/>
            <person name="Horton D.L."/>
            <person name="Alikhan N.F."/>
            <person name="Baker D."/>
            <person name="Gharbi K."/>
            <person name="Hall N."/>
            <person name="Watson M."/>
            <person name="Adriaenssens E.M."/>
            <person name="Foster-Nyarko E."/>
            <person name="Jarju S."/>
            <person name="Secka A."/>
            <person name="Antonio M."/>
            <person name="Oren A."/>
            <person name="Chaudhuri R.R."/>
            <person name="La Ragione R."/>
            <person name="Hildebrand F."/>
            <person name="Pallen M.J."/>
        </authorList>
    </citation>
    <scope>NUCLEOTIDE SEQUENCE</scope>
    <source>
        <strain evidence="5">ChiGjej2B2-16831</strain>
    </source>
</reference>
<dbReference type="GO" id="GO:0005840">
    <property type="term" value="C:ribosome"/>
    <property type="evidence" value="ECO:0007669"/>
    <property type="project" value="UniProtKB-KW"/>
</dbReference>
<dbReference type="HAMAP" id="MF_00360">
    <property type="entry name" value="Ribosomal_bS6"/>
    <property type="match status" value="1"/>
</dbReference>
<keyword evidence="4 5" id="KW-0689">Ribosomal protein</keyword>
<dbReference type="NCBIfam" id="TIGR00166">
    <property type="entry name" value="S6"/>
    <property type="match status" value="1"/>
</dbReference>
<dbReference type="InterPro" id="IPR035980">
    <property type="entry name" value="Ribosomal_bS6_sf"/>
</dbReference>
<sequence>MNPYEALYILVPELDEETNKAAIEKFKGIVEANGGEIVGVDEWGKRRLAYPIDYKTEGYYVLMSFDSAPELPAELERNFKNDERIMRYMVTRRVA</sequence>
<dbReference type="EMBL" id="DVNZ01000024">
    <property type="protein sequence ID" value="HIU93658.1"/>
    <property type="molecule type" value="Genomic_DNA"/>
</dbReference>
<dbReference type="GO" id="GO:0006412">
    <property type="term" value="P:translation"/>
    <property type="evidence" value="ECO:0007669"/>
    <property type="project" value="UniProtKB-UniRule"/>
</dbReference>
<evidence type="ECO:0000256" key="1">
    <source>
        <dbReference type="ARBA" id="ARBA00009512"/>
    </source>
</evidence>
<reference evidence="5" key="1">
    <citation type="submission" date="2020-10" db="EMBL/GenBank/DDBJ databases">
        <authorList>
            <person name="Gilroy R."/>
        </authorList>
    </citation>
    <scope>NUCLEOTIDE SEQUENCE</scope>
    <source>
        <strain evidence="5">ChiGjej2B2-16831</strain>
    </source>
</reference>
<dbReference type="CDD" id="cd00473">
    <property type="entry name" value="bS6"/>
    <property type="match status" value="1"/>
</dbReference>
<keyword evidence="4" id="KW-0694">RNA-binding</keyword>
<dbReference type="InterPro" id="IPR014717">
    <property type="entry name" value="Transl_elong_EF1B/ribsomal_bS6"/>
</dbReference>
<evidence type="ECO:0000256" key="4">
    <source>
        <dbReference type="HAMAP-Rule" id="MF_00360"/>
    </source>
</evidence>
<organism evidence="5 6">
    <name type="scientific">Candidatus Aphodomorpha intestinavium</name>
    <dbReference type="NCBI Taxonomy" id="2840672"/>
    <lineage>
        <taxon>Bacteria</taxon>
        <taxon>Bacillati</taxon>
        <taxon>Bacillota</taxon>
        <taxon>Clostridia</taxon>
        <taxon>Eubacteriales</taxon>
        <taxon>Candidatus Aphodomorpha</taxon>
    </lineage>
</organism>
<evidence type="ECO:0000313" key="6">
    <source>
        <dbReference type="Proteomes" id="UP000824128"/>
    </source>
</evidence>
<comment type="function">
    <text evidence="2 4">Binds together with bS18 to 16S ribosomal RNA.</text>
</comment>